<feature type="compositionally biased region" description="Basic and acidic residues" evidence="1">
    <location>
        <begin position="102"/>
        <end position="134"/>
    </location>
</feature>
<sequence length="315" mass="35584">MKELLATDEQAPSDFPNLDPVWNTKWQSSYDKRRRVVGVSTLSPVKPLEVQGNLWYCCIFRASPKKHLICEAQDAKMNRLCKALKGIAAAERRLEERKIAEAEARKEKDVEARKEKEAEVRNEKDAEARKEKDTGLQTGIVDSKITQVPDNQRWTIPAFTPQSTPVPTLEVDTFDAAPLPPLENVPPSAALVTDGPTQSSPIKVSQTPKRASESDASSIPASLDNIPQNSGFIEDAFDVVKNKYMGIFNSSQRNIIWKFLENTCKARAFLALPEQGRMGWMLTGIEDYNMKKEDRELERQAKRLKMQGLLREQKL</sequence>
<organism evidence="2 3">
    <name type="scientific">Pyronema omphalodes (strain CBS 100304)</name>
    <name type="common">Pyronema confluens</name>
    <dbReference type="NCBI Taxonomy" id="1076935"/>
    <lineage>
        <taxon>Eukaryota</taxon>
        <taxon>Fungi</taxon>
        <taxon>Dikarya</taxon>
        <taxon>Ascomycota</taxon>
        <taxon>Pezizomycotina</taxon>
        <taxon>Pezizomycetes</taxon>
        <taxon>Pezizales</taxon>
        <taxon>Pyronemataceae</taxon>
        <taxon>Pyronema</taxon>
    </lineage>
</organism>
<reference evidence="2 3" key="1">
    <citation type="journal article" date="2013" name="PLoS Genet.">
        <title>The genome and development-dependent transcriptomes of Pyronema confluens: a window into fungal evolution.</title>
        <authorList>
            <person name="Traeger S."/>
            <person name="Altegoer F."/>
            <person name="Freitag M."/>
            <person name="Gabaldon T."/>
            <person name="Kempken F."/>
            <person name="Kumar A."/>
            <person name="Marcet-Houben M."/>
            <person name="Poggeler S."/>
            <person name="Stajich J.E."/>
            <person name="Nowrousian M."/>
        </authorList>
    </citation>
    <scope>NUCLEOTIDE SEQUENCE [LARGE SCALE GENOMIC DNA]</scope>
    <source>
        <strain evidence="3">CBS 100304</strain>
        <tissue evidence="2">Vegetative mycelium</tissue>
    </source>
</reference>
<accession>U4L1A1</accession>
<keyword evidence="3" id="KW-1185">Reference proteome</keyword>
<feature type="compositionally biased region" description="Polar residues" evidence="1">
    <location>
        <begin position="195"/>
        <end position="223"/>
    </location>
</feature>
<evidence type="ECO:0000256" key="1">
    <source>
        <dbReference type="SAM" id="MobiDB-lite"/>
    </source>
</evidence>
<feature type="region of interest" description="Disordered" evidence="1">
    <location>
        <begin position="102"/>
        <end position="135"/>
    </location>
</feature>
<dbReference type="Proteomes" id="UP000018144">
    <property type="component" value="Unassembled WGS sequence"/>
</dbReference>
<evidence type="ECO:0000313" key="2">
    <source>
        <dbReference type="EMBL" id="CCX08232.1"/>
    </source>
</evidence>
<proteinExistence type="predicted"/>
<feature type="region of interest" description="Disordered" evidence="1">
    <location>
        <begin position="190"/>
        <end position="223"/>
    </location>
</feature>
<dbReference type="AlphaFoldDB" id="U4L1A1"/>
<gene>
    <name evidence="2" type="ORF">PCON_07821</name>
</gene>
<evidence type="ECO:0000313" key="3">
    <source>
        <dbReference type="Proteomes" id="UP000018144"/>
    </source>
</evidence>
<protein>
    <submittedName>
        <fullName evidence="2">Uncharacterized protein</fullName>
    </submittedName>
</protein>
<dbReference type="EMBL" id="HF935400">
    <property type="protein sequence ID" value="CCX08232.1"/>
    <property type="molecule type" value="Genomic_DNA"/>
</dbReference>
<name>U4L1A1_PYROM</name>